<proteinExistence type="predicted"/>
<keyword evidence="2" id="KW-0677">Repeat</keyword>
<keyword evidence="4" id="KW-0862">Zinc</keyword>
<reference evidence="7" key="1">
    <citation type="submission" date="2021-12" db="EMBL/GenBank/DDBJ databases">
        <authorList>
            <person name="King R."/>
        </authorList>
    </citation>
    <scope>NUCLEOTIDE SEQUENCE</scope>
</reference>
<evidence type="ECO:0000256" key="4">
    <source>
        <dbReference type="ARBA" id="ARBA00022833"/>
    </source>
</evidence>
<dbReference type="EMBL" id="OV121132">
    <property type="protein sequence ID" value="CAH0547432.1"/>
    <property type="molecule type" value="Genomic_DNA"/>
</dbReference>
<evidence type="ECO:0000256" key="1">
    <source>
        <dbReference type="ARBA" id="ARBA00022723"/>
    </source>
</evidence>
<evidence type="ECO:0000313" key="7">
    <source>
        <dbReference type="EMBL" id="CAH0547432.1"/>
    </source>
</evidence>
<dbReference type="InterPro" id="IPR013087">
    <property type="entry name" value="Znf_C2H2_type"/>
</dbReference>
<organism evidence="7 8">
    <name type="scientific">Brassicogethes aeneus</name>
    <name type="common">Rape pollen beetle</name>
    <name type="synonym">Meligethes aeneus</name>
    <dbReference type="NCBI Taxonomy" id="1431903"/>
    <lineage>
        <taxon>Eukaryota</taxon>
        <taxon>Metazoa</taxon>
        <taxon>Ecdysozoa</taxon>
        <taxon>Arthropoda</taxon>
        <taxon>Hexapoda</taxon>
        <taxon>Insecta</taxon>
        <taxon>Pterygota</taxon>
        <taxon>Neoptera</taxon>
        <taxon>Endopterygota</taxon>
        <taxon>Coleoptera</taxon>
        <taxon>Polyphaga</taxon>
        <taxon>Cucujiformia</taxon>
        <taxon>Nitidulidae</taxon>
        <taxon>Meligethinae</taxon>
        <taxon>Brassicogethes</taxon>
    </lineage>
</organism>
<dbReference type="OrthoDB" id="7764603at2759"/>
<dbReference type="InterPro" id="IPR036236">
    <property type="entry name" value="Znf_C2H2_sf"/>
</dbReference>
<name>A0A9P0AT65_BRAAE</name>
<dbReference type="SUPFAM" id="SSF57667">
    <property type="entry name" value="beta-beta-alpha zinc fingers"/>
    <property type="match status" value="1"/>
</dbReference>
<evidence type="ECO:0000313" key="8">
    <source>
        <dbReference type="Proteomes" id="UP001154078"/>
    </source>
</evidence>
<feature type="domain" description="C2H2-type" evidence="6">
    <location>
        <begin position="2"/>
        <end position="29"/>
    </location>
</feature>
<keyword evidence="8" id="KW-1185">Reference proteome</keyword>
<dbReference type="Gene3D" id="3.30.160.60">
    <property type="entry name" value="Classic Zinc Finger"/>
    <property type="match status" value="1"/>
</dbReference>
<accession>A0A9P0AT65</accession>
<sequence>MFTCAYCPKTFKRKDHLKSHVWVHQSQEAEQKNPGGPENLQLKQDISEIKQDMNADVEQENPGFNFNLKQESIDVSEHSITMHKENICIKQENIEYYEETQNSKIENNMKLQ</sequence>
<keyword evidence="1" id="KW-0479">Metal-binding</keyword>
<dbReference type="Proteomes" id="UP001154078">
    <property type="component" value="Chromosome 1"/>
</dbReference>
<gene>
    <name evidence="7" type="ORF">MELIAE_LOCUS1424</name>
</gene>
<protein>
    <recommendedName>
        <fullName evidence="6">C2H2-type domain-containing protein</fullName>
    </recommendedName>
</protein>
<evidence type="ECO:0000259" key="6">
    <source>
        <dbReference type="PROSITE" id="PS50157"/>
    </source>
</evidence>
<dbReference type="GO" id="GO:0008270">
    <property type="term" value="F:zinc ion binding"/>
    <property type="evidence" value="ECO:0007669"/>
    <property type="project" value="UniProtKB-KW"/>
</dbReference>
<evidence type="ECO:0000256" key="2">
    <source>
        <dbReference type="ARBA" id="ARBA00022737"/>
    </source>
</evidence>
<evidence type="ECO:0000256" key="3">
    <source>
        <dbReference type="ARBA" id="ARBA00022771"/>
    </source>
</evidence>
<dbReference type="AlphaFoldDB" id="A0A9P0AT65"/>
<dbReference type="PROSITE" id="PS50157">
    <property type="entry name" value="ZINC_FINGER_C2H2_2"/>
    <property type="match status" value="1"/>
</dbReference>
<keyword evidence="3 5" id="KW-0863">Zinc-finger</keyword>
<dbReference type="FunFam" id="3.30.160.60:FF:000100">
    <property type="entry name" value="Zinc finger 45-like"/>
    <property type="match status" value="1"/>
</dbReference>
<dbReference type="PROSITE" id="PS00028">
    <property type="entry name" value="ZINC_FINGER_C2H2_1"/>
    <property type="match status" value="1"/>
</dbReference>
<dbReference type="Pfam" id="PF00096">
    <property type="entry name" value="zf-C2H2"/>
    <property type="match status" value="1"/>
</dbReference>
<evidence type="ECO:0000256" key="5">
    <source>
        <dbReference type="PROSITE-ProRule" id="PRU00042"/>
    </source>
</evidence>